<dbReference type="Pfam" id="PF07690">
    <property type="entry name" value="MFS_1"/>
    <property type="match status" value="1"/>
</dbReference>
<feature type="transmembrane region" description="Helical" evidence="7">
    <location>
        <begin position="243"/>
        <end position="262"/>
    </location>
</feature>
<dbReference type="EMBL" id="SNRY01006657">
    <property type="protein sequence ID" value="KAA6312107.1"/>
    <property type="molecule type" value="Genomic_DNA"/>
</dbReference>
<evidence type="ECO:0000256" key="7">
    <source>
        <dbReference type="SAM" id="Phobius"/>
    </source>
</evidence>
<keyword evidence="5 7" id="KW-1133">Transmembrane helix</keyword>
<comment type="subcellular location">
    <subcellularLocation>
        <location evidence="1">Endomembrane system</location>
        <topology evidence="1">Multi-pass membrane protein</topology>
    </subcellularLocation>
</comment>
<dbReference type="Gene3D" id="1.20.1250.20">
    <property type="entry name" value="MFS general substrate transporter like domains"/>
    <property type="match status" value="1"/>
</dbReference>
<evidence type="ECO:0000259" key="8">
    <source>
        <dbReference type="PROSITE" id="PS50850"/>
    </source>
</evidence>
<feature type="non-terminal residue" evidence="9">
    <location>
        <position position="1"/>
    </location>
</feature>
<keyword evidence="4 7" id="KW-0812">Transmembrane</keyword>
<evidence type="ECO:0000256" key="4">
    <source>
        <dbReference type="ARBA" id="ARBA00022692"/>
    </source>
</evidence>
<keyword evidence="6 7" id="KW-0472">Membrane</keyword>
<feature type="transmembrane region" description="Helical" evidence="7">
    <location>
        <begin position="211"/>
        <end position="236"/>
    </location>
</feature>
<dbReference type="InterPro" id="IPR020846">
    <property type="entry name" value="MFS_dom"/>
</dbReference>
<feature type="transmembrane region" description="Helical" evidence="7">
    <location>
        <begin position="274"/>
        <end position="293"/>
    </location>
</feature>
<feature type="transmembrane region" description="Helical" evidence="7">
    <location>
        <begin position="118"/>
        <end position="136"/>
    </location>
</feature>
<dbReference type="GO" id="GO:0012505">
    <property type="term" value="C:endomembrane system"/>
    <property type="evidence" value="ECO:0007669"/>
    <property type="project" value="UniProtKB-SubCell"/>
</dbReference>
<dbReference type="SUPFAM" id="SSF103473">
    <property type="entry name" value="MFS general substrate transporter"/>
    <property type="match status" value="1"/>
</dbReference>
<feature type="transmembrane region" description="Helical" evidence="7">
    <location>
        <begin position="6"/>
        <end position="26"/>
    </location>
</feature>
<dbReference type="GO" id="GO:0016020">
    <property type="term" value="C:membrane"/>
    <property type="evidence" value="ECO:0007669"/>
    <property type="project" value="TreeGrafter"/>
</dbReference>
<comment type="similarity">
    <text evidence="2">Belongs to the major facilitator superfamily.</text>
</comment>
<feature type="transmembrane region" description="Helical" evidence="7">
    <location>
        <begin position="186"/>
        <end position="205"/>
    </location>
</feature>
<keyword evidence="3" id="KW-0813">Transport</keyword>
<evidence type="ECO:0000313" key="9">
    <source>
        <dbReference type="EMBL" id="KAA6312107.1"/>
    </source>
</evidence>
<dbReference type="GO" id="GO:0022857">
    <property type="term" value="F:transmembrane transporter activity"/>
    <property type="evidence" value="ECO:0007669"/>
    <property type="project" value="InterPro"/>
</dbReference>
<evidence type="ECO:0000256" key="3">
    <source>
        <dbReference type="ARBA" id="ARBA00022448"/>
    </source>
</evidence>
<feature type="domain" description="Major facilitator superfamily (MFS) profile" evidence="8">
    <location>
        <begin position="1"/>
        <end position="296"/>
    </location>
</feature>
<dbReference type="InterPro" id="IPR051788">
    <property type="entry name" value="MFS_Transporter"/>
</dbReference>
<sequence>EGLSFINNLNILRICILFIGFGGGMLNGSTNSLVSDICNDNDRSAKLSILGAWYGIGALLVPAMLGVLSKYYLYETILRATGIIMLSSTLYFIAIRFPAPQNEQGLPIKQMFLLAKQPLILLLSLFLFLQSGLEGLFNNWTTTYIEETTQIKSGDIVLTLTFFVLGMTVARLLLSKLLGKIKHFDILIGGLAITILGIIGIHYSAGLTTSAISLFSCGFGLAAGFPVMIGLIGSIYRETSGTAIGLALFIALSGNSLLNYVMGYISESFGLGSFPLFLIILLISQTIIIFANMKLINEKS</sequence>
<evidence type="ECO:0000256" key="1">
    <source>
        <dbReference type="ARBA" id="ARBA00004127"/>
    </source>
</evidence>
<feature type="transmembrane region" description="Helical" evidence="7">
    <location>
        <begin position="156"/>
        <end position="174"/>
    </location>
</feature>
<protein>
    <recommendedName>
        <fullName evidence="8">Major facilitator superfamily (MFS) profile domain-containing protein</fullName>
    </recommendedName>
</protein>
<dbReference type="PANTHER" id="PTHR23514">
    <property type="entry name" value="BYPASS OF STOP CODON PROTEIN 6"/>
    <property type="match status" value="1"/>
</dbReference>
<reference evidence="9" key="1">
    <citation type="submission" date="2019-03" db="EMBL/GenBank/DDBJ databases">
        <title>Single cell metagenomics reveals metabolic interactions within the superorganism composed of flagellate Streblomastix strix and complex community of Bacteroidetes bacteria on its surface.</title>
        <authorList>
            <person name="Treitli S.C."/>
            <person name="Kolisko M."/>
            <person name="Husnik F."/>
            <person name="Keeling P."/>
            <person name="Hampl V."/>
        </authorList>
    </citation>
    <scope>NUCLEOTIDE SEQUENCE</scope>
    <source>
        <strain evidence="9">STM</strain>
    </source>
</reference>
<dbReference type="InterPro" id="IPR011701">
    <property type="entry name" value="MFS"/>
</dbReference>
<dbReference type="PROSITE" id="PS50850">
    <property type="entry name" value="MFS"/>
    <property type="match status" value="1"/>
</dbReference>
<comment type="caution">
    <text evidence="9">The sequence shown here is derived from an EMBL/GenBank/DDBJ whole genome shotgun (WGS) entry which is preliminary data.</text>
</comment>
<feature type="transmembrane region" description="Helical" evidence="7">
    <location>
        <begin position="77"/>
        <end position="97"/>
    </location>
</feature>
<feature type="transmembrane region" description="Helical" evidence="7">
    <location>
        <begin position="47"/>
        <end position="65"/>
    </location>
</feature>
<evidence type="ECO:0000256" key="2">
    <source>
        <dbReference type="ARBA" id="ARBA00008335"/>
    </source>
</evidence>
<organism evidence="9">
    <name type="scientific">termite gut metagenome</name>
    <dbReference type="NCBI Taxonomy" id="433724"/>
    <lineage>
        <taxon>unclassified sequences</taxon>
        <taxon>metagenomes</taxon>
        <taxon>organismal metagenomes</taxon>
    </lineage>
</organism>
<evidence type="ECO:0000256" key="6">
    <source>
        <dbReference type="ARBA" id="ARBA00023136"/>
    </source>
</evidence>
<dbReference type="AlphaFoldDB" id="A0A5J4PRB9"/>
<dbReference type="PANTHER" id="PTHR23514:SF3">
    <property type="entry name" value="BYPASS OF STOP CODON PROTEIN 6"/>
    <property type="match status" value="1"/>
</dbReference>
<dbReference type="InterPro" id="IPR036259">
    <property type="entry name" value="MFS_trans_sf"/>
</dbReference>
<proteinExistence type="inferred from homology"/>
<name>A0A5J4PRB9_9ZZZZ</name>
<accession>A0A5J4PRB9</accession>
<gene>
    <name evidence="9" type="ORF">EZS27_036903</name>
</gene>
<evidence type="ECO:0000256" key="5">
    <source>
        <dbReference type="ARBA" id="ARBA00022989"/>
    </source>
</evidence>